<accession>A0A0G0Z3A8</accession>
<organism evidence="2 3">
    <name type="scientific">Candidatus Collierbacteria bacterium GW2011_GWA2_42_17</name>
    <dbReference type="NCBI Taxonomy" id="1618378"/>
    <lineage>
        <taxon>Bacteria</taxon>
        <taxon>Candidatus Collieribacteriota</taxon>
    </lineage>
</organism>
<evidence type="ECO:0000256" key="1">
    <source>
        <dbReference type="SAM" id="Phobius"/>
    </source>
</evidence>
<comment type="caution">
    <text evidence="2">The sequence shown here is derived from an EMBL/GenBank/DDBJ whole genome shotgun (WGS) entry which is preliminary data.</text>
</comment>
<sequence length="75" mass="8038">MISGRSGDRGVTVGVATIVGTTVGSEALLRVSVWVLGRMMMLAMRIPTTRRIGRTTQSVSSLFKFFMTHPVGGLP</sequence>
<evidence type="ECO:0000313" key="2">
    <source>
        <dbReference type="EMBL" id="KKS43222.1"/>
    </source>
</evidence>
<dbReference type="EMBL" id="LCDA01000002">
    <property type="protein sequence ID" value="KKS43222.1"/>
    <property type="molecule type" value="Genomic_DNA"/>
</dbReference>
<proteinExistence type="predicted"/>
<keyword evidence="1" id="KW-0472">Membrane</keyword>
<name>A0A0G0Z3A8_9BACT</name>
<keyword evidence="1" id="KW-0812">Transmembrane</keyword>
<gene>
    <name evidence="2" type="ORF">UV06_C0002G0124</name>
</gene>
<feature type="transmembrane region" description="Helical" evidence="1">
    <location>
        <begin position="12"/>
        <end position="36"/>
    </location>
</feature>
<keyword evidence="1" id="KW-1133">Transmembrane helix</keyword>
<reference evidence="2 3" key="1">
    <citation type="journal article" date="2015" name="Nature">
        <title>rRNA introns, odd ribosomes, and small enigmatic genomes across a large radiation of phyla.</title>
        <authorList>
            <person name="Brown C.T."/>
            <person name="Hug L.A."/>
            <person name="Thomas B.C."/>
            <person name="Sharon I."/>
            <person name="Castelle C.J."/>
            <person name="Singh A."/>
            <person name="Wilkins M.J."/>
            <person name="Williams K.H."/>
            <person name="Banfield J.F."/>
        </authorList>
    </citation>
    <scope>NUCLEOTIDE SEQUENCE [LARGE SCALE GENOMIC DNA]</scope>
</reference>
<dbReference type="Proteomes" id="UP000033854">
    <property type="component" value="Unassembled WGS sequence"/>
</dbReference>
<protein>
    <submittedName>
        <fullName evidence="2">Uncharacterized protein</fullName>
    </submittedName>
</protein>
<evidence type="ECO:0000313" key="3">
    <source>
        <dbReference type="Proteomes" id="UP000033854"/>
    </source>
</evidence>
<dbReference type="AlphaFoldDB" id="A0A0G0Z3A8"/>